<accession>A0A917ZCB3</accession>
<keyword evidence="1" id="KW-0472">Membrane</keyword>
<feature type="transmembrane region" description="Helical" evidence="1">
    <location>
        <begin position="6"/>
        <end position="24"/>
    </location>
</feature>
<sequence length="337" mass="36978">MNIELAHPLLLLLAPLPLLVYWLSPGYKTRRSAIKVPFFTLLLEVMAEKAEKGASILPAAIWQRAALILAWLLMVLAAAKPMWLGAPQQLEQYGRDVMVVVDLSGSMETRDFTSESGDRISRLEAVKQVLHDFSASRENDRLGLILFADAAFVQAPFTADHRAWLSLLDEAQVPMAGKSTHLGDALGLAIKVLLENDANRAGEAPEKLAIVLTDGNDTDSYIPPGDAAQLARARGVKMHIVAMGDPETVGENAIDMESINEVARATGGQAFQALDSEQLGQAYDVINELEPTLYKSISYQPKTSLHPYLVMVVVLLYLSAFSLALLRRRFHGEPRHD</sequence>
<organism evidence="3 4">
    <name type="scientific">Marinobacterium nitratireducens</name>
    <dbReference type="NCBI Taxonomy" id="518897"/>
    <lineage>
        <taxon>Bacteria</taxon>
        <taxon>Pseudomonadati</taxon>
        <taxon>Pseudomonadota</taxon>
        <taxon>Gammaproteobacteria</taxon>
        <taxon>Oceanospirillales</taxon>
        <taxon>Oceanospirillaceae</taxon>
        <taxon>Marinobacterium</taxon>
    </lineage>
</organism>
<keyword evidence="4" id="KW-1185">Reference proteome</keyword>
<dbReference type="Proteomes" id="UP000599578">
    <property type="component" value="Unassembled WGS sequence"/>
</dbReference>
<dbReference type="SMART" id="SM00327">
    <property type="entry name" value="VWA"/>
    <property type="match status" value="1"/>
</dbReference>
<dbReference type="InterPro" id="IPR002035">
    <property type="entry name" value="VWF_A"/>
</dbReference>
<dbReference type="AlphaFoldDB" id="A0A917ZCB3"/>
<dbReference type="InterPro" id="IPR050768">
    <property type="entry name" value="UPF0353/GerABKA_families"/>
</dbReference>
<evidence type="ECO:0000256" key="1">
    <source>
        <dbReference type="SAM" id="Phobius"/>
    </source>
</evidence>
<reference evidence="3 4" key="1">
    <citation type="journal article" date="2014" name="Int. J. Syst. Evol. Microbiol.">
        <title>Complete genome sequence of Corynebacterium casei LMG S-19264T (=DSM 44701T), isolated from a smear-ripened cheese.</title>
        <authorList>
            <consortium name="US DOE Joint Genome Institute (JGI-PGF)"/>
            <person name="Walter F."/>
            <person name="Albersmeier A."/>
            <person name="Kalinowski J."/>
            <person name="Ruckert C."/>
        </authorList>
    </citation>
    <scope>NUCLEOTIDE SEQUENCE [LARGE SCALE GENOMIC DNA]</scope>
    <source>
        <strain evidence="3 4">CGMCC 1.7286</strain>
    </source>
</reference>
<evidence type="ECO:0000313" key="3">
    <source>
        <dbReference type="EMBL" id="GGO78942.1"/>
    </source>
</evidence>
<feature type="transmembrane region" description="Helical" evidence="1">
    <location>
        <begin position="305"/>
        <end position="326"/>
    </location>
</feature>
<dbReference type="SUPFAM" id="SSF53300">
    <property type="entry name" value="vWA-like"/>
    <property type="match status" value="1"/>
</dbReference>
<dbReference type="PANTHER" id="PTHR22550:SF18">
    <property type="entry name" value="VWFA DOMAIN-CONTAINING PROTEIN"/>
    <property type="match status" value="1"/>
</dbReference>
<feature type="domain" description="VWFA" evidence="2">
    <location>
        <begin position="96"/>
        <end position="289"/>
    </location>
</feature>
<proteinExistence type="predicted"/>
<evidence type="ECO:0000259" key="2">
    <source>
        <dbReference type="PROSITE" id="PS50234"/>
    </source>
</evidence>
<dbReference type="Pfam" id="PF00092">
    <property type="entry name" value="VWA"/>
    <property type="match status" value="1"/>
</dbReference>
<name>A0A917ZCB3_9GAMM</name>
<comment type="caution">
    <text evidence="3">The sequence shown here is derived from an EMBL/GenBank/DDBJ whole genome shotgun (WGS) entry which is preliminary data.</text>
</comment>
<dbReference type="PROSITE" id="PS50234">
    <property type="entry name" value="VWFA"/>
    <property type="match status" value="1"/>
</dbReference>
<keyword evidence="1" id="KW-0812">Transmembrane</keyword>
<dbReference type="CDD" id="cd01467">
    <property type="entry name" value="vWA_BatA_type"/>
    <property type="match status" value="1"/>
</dbReference>
<dbReference type="RefSeq" id="WP_188859474.1">
    <property type="nucleotide sequence ID" value="NZ_BMLT01000003.1"/>
</dbReference>
<dbReference type="InterPro" id="IPR033881">
    <property type="entry name" value="vWA_BatA_type"/>
</dbReference>
<dbReference type="InterPro" id="IPR036465">
    <property type="entry name" value="vWFA_dom_sf"/>
</dbReference>
<dbReference type="PANTHER" id="PTHR22550">
    <property type="entry name" value="SPORE GERMINATION PROTEIN"/>
    <property type="match status" value="1"/>
</dbReference>
<feature type="transmembrane region" description="Helical" evidence="1">
    <location>
        <begin position="65"/>
        <end position="83"/>
    </location>
</feature>
<dbReference type="EMBL" id="BMLT01000003">
    <property type="protein sequence ID" value="GGO78942.1"/>
    <property type="molecule type" value="Genomic_DNA"/>
</dbReference>
<evidence type="ECO:0000313" key="4">
    <source>
        <dbReference type="Proteomes" id="UP000599578"/>
    </source>
</evidence>
<protein>
    <submittedName>
        <fullName evidence="3">VWA domain-containing protein</fullName>
    </submittedName>
</protein>
<keyword evidence="1" id="KW-1133">Transmembrane helix</keyword>
<dbReference type="Gene3D" id="3.40.50.410">
    <property type="entry name" value="von Willebrand factor, type A domain"/>
    <property type="match status" value="1"/>
</dbReference>
<gene>
    <name evidence="3" type="ORF">GCM10011348_12010</name>
</gene>